<dbReference type="EMBL" id="JARKIE010000232">
    <property type="protein sequence ID" value="KAJ7663522.1"/>
    <property type="molecule type" value="Genomic_DNA"/>
</dbReference>
<name>A0AAD7G7J6_MYCRO</name>
<evidence type="ECO:0000313" key="3">
    <source>
        <dbReference type="Proteomes" id="UP001221757"/>
    </source>
</evidence>
<comment type="caution">
    <text evidence="2">The sequence shown here is derived from an EMBL/GenBank/DDBJ whole genome shotgun (WGS) entry which is preliminary data.</text>
</comment>
<dbReference type="AlphaFoldDB" id="A0AAD7G7J6"/>
<evidence type="ECO:0000313" key="2">
    <source>
        <dbReference type="EMBL" id="KAJ7663522.1"/>
    </source>
</evidence>
<reference evidence="2" key="1">
    <citation type="submission" date="2023-03" db="EMBL/GenBank/DDBJ databases">
        <title>Massive genome expansion in bonnet fungi (Mycena s.s.) driven by repeated elements and novel gene families across ecological guilds.</title>
        <authorList>
            <consortium name="Lawrence Berkeley National Laboratory"/>
            <person name="Harder C.B."/>
            <person name="Miyauchi S."/>
            <person name="Viragh M."/>
            <person name="Kuo A."/>
            <person name="Thoen E."/>
            <person name="Andreopoulos B."/>
            <person name="Lu D."/>
            <person name="Skrede I."/>
            <person name="Drula E."/>
            <person name="Henrissat B."/>
            <person name="Morin E."/>
            <person name="Kohler A."/>
            <person name="Barry K."/>
            <person name="LaButti K."/>
            <person name="Morin E."/>
            <person name="Salamov A."/>
            <person name="Lipzen A."/>
            <person name="Mereny Z."/>
            <person name="Hegedus B."/>
            <person name="Baldrian P."/>
            <person name="Stursova M."/>
            <person name="Weitz H."/>
            <person name="Taylor A."/>
            <person name="Grigoriev I.V."/>
            <person name="Nagy L.G."/>
            <person name="Martin F."/>
            <person name="Kauserud H."/>
        </authorList>
    </citation>
    <scope>NUCLEOTIDE SEQUENCE</scope>
    <source>
        <strain evidence="2">CBHHK067</strain>
    </source>
</reference>
<feature type="region of interest" description="Disordered" evidence="1">
    <location>
        <begin position="124"/>
        <end position="171"/>
    </location>
</feature>
<keyword evidence="3" id="KW-1185">Reference proteome</keyword>
<gene>
    <name evidence="2" type="ORF">B0H17DRAFT_1144014</name>
</gene>
<protein>
    <submittedName>
        <fullName evidence="2">Uncharacterized protein</fullName>
    </submittedName>
</protein>
<dbReference type="Proteomes" id="UP001221757">
    <property type="component" value="Unassembled WGS sequence"/>
</dbReference>
<sequence>MAIFAHFGPFFADLADLPAFSPFCGPHISISAVYFGTIQSVPDRCLIPDTPKFKKYKPVPGKGKAVSVTGFLTGLEHNEDKTVKEFIVDVDTMTFLGQPAGSTAPKAEESSAKIAQGTPARLKFTGFVGNQGSDTKSDQPASKKHKMVDDRAQEEADDKEEGSSNGRLRRR</sequence>
<accession>A0AAD7G7J6</accession>
<organism evidence="2 3">
    <name type="scientific">Mycena rosella</name>
    <name type="common">Pink bonnet</name>
    <name type="synonym">Agaricus rosellus</name>
    <dbReference type="NCBI Taxonomy" id="1033263"/>
    <lineage>
        <taxon>Eukaryota</taxon>
        <taxon>Fungi</taxon>
        <taxon>Dikarya</taxon>
        <taxon>Basidiomycota</taxon>
        <taxon>Agaricomycotina</taxon>
        <taxon>Agaricomycetes</taxon>
        <taxon>Agaricomycetidae</taxon>
        <taxon>Agaricales</taxon>
        <taxon>Marasmiineae</taxon>
        <taxon>Mycenaceae</taxon>
        <taxon>Mycena</taxon>
    </lineage>
</organism>
<evidence type="ECO:0000256" key="1">
    <source>
        <dbReference type="SAM" id="MobiDB-lite"/>
    </source>
</evidence>
<proteinExistence type="predicted"/>
<feature type="compositionally biased region" description="Polar residues" evidence="1">
    <location>
        <begin position="128"/>
        <end position="140"/>
    </location>
</feature>